<evidence type="ECO:0000313" key="3">
    <source>
        <dbReference type="Proteomes" id="UP001642464"/>
    </source>
</evidence>
<sequence length="393" mass="43701">ALTSKDWLGGALTQLDALTRPTAEDIKLNFAWVAPFVKFSPDKETKPRKRRHEEVVAEDLEPQYKKEKYEVDDDMDSAAEFHEPSPVEDAPSPAEAPAEDALLLQWESPPYGHGGFPREVVVEMCIALMQHLSAEGSKITKKPYLADYMDHCEWAFEKYGLKATYWLSTEEHIQRWEERYMANNHNRLIPKKELEDCQFAKLFNRLEEFKGASPPPPEGLRKKLSELAIESAMRGAPSGQVELVKRKLSFADHEESCLDSPLKKALKSSEESTGKNLGGPTAKGVKNAKGEAEGATATYAPAHIFQTFDLKELGVPSAAWPRAPGKGKFGYTLTSCNGAAIEVLCKARAFVIKRVGQEPQPGPEASKGQLTWAKCESVAAAREQAKQRANWPY</sequence>
<keyword evidence="3" id="KW-1185">Reference proteome</keyword>
<reference evidence="2 3" key="1">
    <citation type="submission" date="2024-02" db="EMBL/GenBank/DDBJ databases">
        <authorList>
            <person name="Chen Y."/>
            <person name="Shah S."/>
            <person name="Dougan E. K."/>
            <person name="Thang M."/>
            <person name="Chan C."/>
        </authorList>
    </citation>
    <scope>NUCLEOTIDE SEQUENCE [LARGE SCALE GENOMIC DNA]</scope>
</reference>
<evidence type="ECO:0000256" key="1">
    <source>
        <dbReference type="SAM" id="MobiDB-lite"/>
    </source>
</evidence>
<gene>
    <name evidence="2" type="ORF">SCF082_LOCUS44985</name>
</gene>
<name>A0ABP0R6J4_9DINO</name>
<protein>
    <submittedName>
        <fullName evidence="2">Uncharacterized protein</fullName>
    </submittedName>
</protein>
<comment type="caution">
    <text evidence="2">The sequence shown here is derived from an EMBL/GenBank/DDBJ whole genome shotgun (WGS) entry which is preliminary data.</text>
</comment>
<dbReference type="EMBL" id="CAXAMM010040850">
    <property type="protein sequence ID" value="CAK9095794.1"/>
    <property type="molecule type" value="Genomic_DNA"/>
</dbReference>
<organism evidence="2 3">
    <name type="scientific">Durusdinium trenchii</name>
    <dbReference type="NCBI Taxonomy" id="1381693"/>
    <lineage>
        <taxon>Eukaryota</taxon>
        <taxon>Sar</taxon>
        <taxon>Alveolata</taxon>
        <taxon>Dinophyceae</taxon>
        <taxon>Suessiales</taxon>
        <taxon>Symbiodiniaceae</taxon>
        <taxon>Durusdinium</taxon>
    </lineage>
</organism>
<evidence type="ECO:0000313" key="2">
    <source>
        <dbReference type="EMBL" id="CAK9095794.1"/>
    </source>
</evidence>
<accession>A0ABP0R6J4</accession>
<feature type="non-terminal residue" evidence="2">
    <location>
        <position position="1"/>
    </location>
</feature>
<dbReference type="Proteomes" id="UP001642464">
    <property type="component" value="Unassembled WGS sequence"/>
</dbReference>
<feature type="region of interest" description="Disordered" evidence="1">
    <location>
        <begin position="42"/>
        <end position="73"/>
    </location>
</feature>
<proteinExistence type="predicted"/>
<feature type="region of interest" description="Disordered" evidence="1">
    <location>
        <begin position="261"/>
        <end position="287"/>
    </location>
</feature>